<feature type="compositionally biased region" description="Polar residues" evidence="1">
    <location>
        <begin position="339"/>
        <end position="351"/>
    </location>
</feature>
<reference evidence="3" key="1">
    <citation type="journal article" date="2019" name="Gigascience">
        <title>De novo genome assembly of the endangered Acer yangbiense, a plant species with extremely small populations endemic to Yunnan Province, China.</title>
        <authorList>
            <person name="Yang J."/>
            <person name="Wariss H.M."/>
            <person name="Tao L."/>
            <person name="Zhang R."/>
            <person name="Yun Q."/>
            <person name="Hollingsworth P."/>
            <person name="Dao Z."/>
            <person name="Luo G."/>
            <person name="Guo H."/>
            <person name="Ma Y."/>
            <person name="Sun W."/>
        </authorList>
    </citation>
    <scope>NUCLEOTIDE SEQUENCE [LARGE SCALE GENOMIC DNA]</scope>
    <source>
        <strain evidence="3">cv. Malutang</strain>
    </source>
</reference>
<proteinExistence type="predicted"/>
<organism evidence="2 3">
    <name type="scientific">Acer yangbiense</name>
    <dbReference type="NCBI Taxonomy" id="1000413"/>
    <lineage>
        <taxon>Eukaryota</taxon>
        <taxon>Viridiplantae</taxon>
        <taxon>Streptophyta</taxon>
        <taxon>Embryophyta</taxon>
        <taxon>Tracheophyta</taxon>
        <taxon>Spermatophyta</taxon>
        <taxon>Magnoliopsida</taxon>
        <taxon>eudicotyledons</taxon>
        <taxon>Gunneridae</taxon>
        <taxon>Pentapetalae</taxon>
        <taxon>rosids</taxon>
        <taxon>malvids</taxon>
        <taxon>Sapindales</taxon>
        <taxon>Sapindaceae</taxon>
        <taxon>Hippocastanoideae</taxon>
        <taxon>Acereae</taxon>
        <taxon>Acer</taxon>
    </lineage>
</organism>
<evidence type="ECO:0000313" key="3">
    <source>
        <dbReference type="Proteomes" id="UP000323000"/>
    </source>
</evidence>
<gene>
    <name evidence="2" type="ORF">EZV62_024275</name>
</gene>
<comment type="caution">
    <text evidence="2">The sequence shown here is derived from an EMBL/GenBank/DDBJ whole genome shotgun (WGS) entry which is preliminary data.</text>
</comment>
<evidence type="ECO:0008006" key="4">
    <source>
        <dbReference type="Google" id="ProtNLM"/>
    </source>
</evidence>
<sequence>MSIPLFTLLEEERERSGVHFPIIMSAAKIAQLYENLSLVDEDGVVHKISEEFIQDGVEDVDRCLVGKVLSGKKVNREAFKGLIEQIWSPFGHVEVELVEENTFMIGHGIKECLDEEAKKLALDGLPTKFKSWLKASTIDRSNFRTNSQSTDSSSDRGRSLEGSRELEWDGSFSMRTGYGSAEGLKPLGLPDREPFNAAQGHELTPVEGQPNKMEQELLSESAVIQMQVEEDFSNTVDIAWKRQSHTDPTINLKAKFNWCACNLSNWSKERFRNICRQVTEKNRDIERLYQLNGKPGVMSAISGFEKSSPFVTAGEWFVTTQTRSFRRHRRTKPRCPLSRSDTINGKSQLSSLHPPPSGLTNRDGFLTICKTSFAGDGGGNGFAMLDIWCKARLKKRDDPRRESERAYV</sequence>
<name>A0A5C7H487_9ROSI</name>
<dbReference type="EMBL" id="VAHF01000011">
    <property type="protein sequence ID" value="TXG51751.1"/>
    <property type="molecule type" value="Genomic_DNA"/>
</dbReference>
<accession>A0A5C7H487</accession>
<keyword evidence="3" id="KW-1185">Reference proteome</keyword>
<protein>
    <recommendedName>
        <fullName evidence="4">DUF4283 domain-containing protein</fullName>
    </recommendedName>
</protein>
<feature type="compositionally biased region" description="Basic and acidic residues" evidence="1">
    <location>
        <begin position="153"/>
        <end position="164"/>
    </location>
</feature>
<feature type="compositionally biased region" description="Polar residues" evidence="1">
    <location>
        <begin position="143"/>
        <end position="152"/>
    </location>
</feature>
<feature type="region of interest" description="Disordered" evidence="1">
    <location>
        <begin position="143"/>
        <end position="164"/>
    </location>
</feature>
<feature type="region of interest" description="Disordered" evidence="1">
    <location>
        <begin position="328"/>
        <end position="358"/>
    </location>
</feature>
<dbReference type="AlphaFoldDB" id="A0A5C7H487"/>
<evidence type="ECO:0000256" key="1">
    <source>
        <dbReference type="SAM" id="MobiDB-lite"/>
    </source>
</evidence>
<evidence type="ECO:0000313" key="2">
    <source>
        <dbReference type="EMBL" id="TXG51751.1"/>
    </source>
</evidence>
<dbReference type="Proteomes" id="UP000323000">
    <property type="component" value="Chromosome 11"/>
</dbReference>